<evidence type="ECO:0008006" key="3">
    <source>
        <dbReference type="Google" id="ProtNLM"/>
    </source>
</evidence>
<dbReference type="SUPFAM" id="SSF50814">
    <property type="entry name" value="Lipocalins"/>
    <property type="match status" value="1"/>
</dbReference>
<accession>G3MLL4</accession>
<keyword evidence="1" id="KW-0732">Signal</keyword>
<dbReference type="InterPro" id="IPR002970">
    <property type="entry name" value="Tick_his-bd"/>
</dbReference>
<dbReference type="Pfam" id="PF02098">
    <property type="entry name" value="His_binding"/>
    <property type="match status" value="1"/>
</dbReference>
<dbReference type="AlphaFoldDB" id="G3MLL4"/>
<evidence type="ECO:0000256" key="1">
    <source>
        <dbReference type="SAM" id="SignalP"/>
    </source>
</evidence>
<organism evidence="2">
    <name type="scientific">Amblyomma maculatum</name>
    <name type="common">Gulf Coast tick</name>
    <dbReference type="NCBI Taxonomy" id="34609"/>
    <lineage>
        <taxon>Eukaryota</taxon>
        <taxon>Metazoa</taxon>
        <taxon>Ecdysozoa</taxon>
        <taxon>Arthropoda</taxon>
        <taxon>Chelicerata</taxon>
        <taxon>Arachnida</taxon>
        <taxon>Acari</taxon>
        <taxon>Parasitiformes</taxon>
        <taxon>Ixodida</taxon>
        <taxon>Ixodoidea</taxon>
        <taxon>Ixodidae</taxon>
        <taxon>Amblyomminae</taxon>
        <taxon>Amblyomma</taxon>
    </lineage>
</organism>
<dbReference type="InterPro" id="IPR012674">
    <property type="entry name" value="Calycin"/>
</dbReference>
<protein>
    <recommendedName>
        <fullName evidence="3">Lipocalin/cytosolic fatty-acid binding domain-containing protein</fullName>
    </recommendedName>
</protein>
<feature type="signal peptide" evidence="1">
    <location>
        <begin position="1"/>
        <end position="19"/>
    </location>
</feature>
<name>G3MLL4_AMBMU</name>
<dbReference type="GO" id="GO:0030682">
    <property type="term" value="P:symbiont-mediated perturbation of host defenses"/>
    <property type="evidence" value="ECO:0007669"/>
    <property type="project" value="InterPro"/>
</dbReference>
<feature type="chain" id="PRO_5003447046" description="Lipocalin/cytosolic fatty-acid binding domain-containing protein" evidence="1">
    <location>
        <begin position="20"/>
        <end position="182"/>
    </location>
</feature>
<dbReference type="EMBL" id="JO842765">
    <property type="protein sequence ID" value="AEO34382.1"/>
    <property type="molecule type" value="mRNA"/>
</dbReference>
<dbReference type="GO" id="GO:0043176">
    <property type="term" value="F:amine binding"/>
    <property type="evidence" value="ECO:0007669"/>
    <property type="project" value="InterPro"/>
</dbReference>
<dbReference type="Gene3D" id="2.40.128.20">
    <property type="match status" value="1"/>
</dbReference>
<proteinExistence type="evidence at transcript level"/>
<evidence type="ECO:0000313" key="2">
    <source>
        <dbReference type="EMBL" id="AEO34382.1"/>
    </source>
</evidence>
<sequence>MSFTTMIIFLSLCASPLGAHLTLEDAKEFLSTNETMWMVRRSFIRYGTSGEENSCVNVKKVDVTNRDRYKYAHHHKEGQTWVDIFIYVTPLQGTEADRDAIIDVSIEKDASQKQYRLRYWDKQNHCAILTFKDTEGETTKCEMYQWEKDIRQEVPHLCDNRFDELCWEQKYVVNKDCTRSIQ</sequence>
<reference evidence="2" key="1">
    <citation type="journal article" date="2011" name="PLoS ONE">
        <title>A deep insight into the sialotranscriptome of the gulf coast tick, Amblyomma maculatum.</title>
        <authorList>
            <person name="Karim S."/>
            <person name="Singh P."/>
            <person name="Ribeiro J.M."/>
        </authorList>
    </citation>
    <scope>NUCLEOTIDE SEQUENCE</scope>
    <source>
        <tissue evidence="2">Salivary gland</tissue>
    </source>
</reference>